<keyword evidence="3" id="KW-0808">Transferase</keyword>
<evidence type="ECO:0000256" key="3">
    <source>
        <dbReference type="ARBA" id="ARBA00022679"/>
    </source>
</evidence>
<gene>
    <name evidence="11" type="ORF">G8759_25975</name>
</gene>
<dbReference type="GO" id="GO:0016757">
    <property type="term" value="F:glycosyltransferase activity"/>
    <property type="evidence" value="ECO:0007669"/>
    <property type="project" value="UniProtKB-KW"/>
</dbReference>
<dbReference type="SUPFAM" id="SSF53448">
    <property type="entry name" value="Nucleotide-diphospho-sugar transferases"/>
    <property type="match status" value="1"/>
</dbReference>
<dbReference type="GO" id="GO:0009103">
    <property type="term" value="P:lipopolysaccharide biosynthetic process"/>
    <property type="evidence" value="ECO:0007669"/>
    <property type="project" value="UniProtKB-KW"/>
</dbReference>
<evidence type="ECO:0000313" key="12">
    <source>
        <dbReference type="Proteomes" id="UP000501802"/>
    </source>
</evidence>
<dbReference type="GO" id="GO:0005886">
    <property type="term" value="C:plasma membrane"/>
    <property type="evidence" value="ECO:0007669"/>
    <property type="project" value="TreeGrafter"/>
</dbReference>
<dbReference type="Pfam" id="PF00535">
    <property type="entry name" value="Glycos_transf_2"/>
    <property type="match status" value="1"/>
</dbReference>
<feature type="domain" description="NAD-dependent epimerase/dehydratase" evidence="10">
    <location>
        <begin position="20"/>
        <end position="251"/>
    </location>
</feature>
<name>A0A6G9ATN2_9BACT</name>
<dbReference type="RefSeq" id="WP_167214858.1">
    <property type="nucleotide sequence ID" value="NZ_CP050063.1"/>
</dbReference>
<evidence type="ECO:0000259" key="10">
    <source>
        <dbReference type="Pfam" id="PF01370"/>
    </source>
</evidence>
<dbReference type="Pfam" id="PF01370">
    <property type="entry name" value="Epimerase"/>
    <property type="match status" value="1"/>
</dbReference>
<dbReference type="InterPro" id="IPR036291">
    <property type="entry name" value="NAD(P)-bd_dom_sf"/>
</dbReference>
<evidence type="ECO:0000256" key="6">
    <source>
        <dbReference type="ARBA" id="ARBA00022989"/>
    </source>
</evidence>
<dbReference type="InterPro" id="IPR001173">
    <property type="entry name" value="Glyco_trans_2-like"/>
</dbReference>
<dbReference type="Gene3D" id="3.90.550.10">
    <property type="entry name" value="Spore Coat Polysaccharide Biosynthesis Protein SpsA, Chain A"/>
    <property type="match status" value="1"/>
</dbReference>
<dbReference type="AlphaFoldDB" id="A0A6G9ATN2"/>
<evidence type="ECO:0000313" key="11">
    <source>
        <dbReference type="EMBL" id="QIP15831.1"/>
    </source>
</evidence>
<evidence type="ECO:0000259" key="9">
    <source>
        <dbReference type="Pfam" id="PF00535"/>
    </source>
</evidence>
<sequence length="666" mass="75394">MNQSAPILLPEKIARLQGPIVVFGASGFIGANLFEQLFRVRKDVFALTHDATKAWRLKLLDVPAENIVHCDILSNTSVQDVFGKIKPKTIFNLAAYGAYSKQKNVGLTYETNVLGTVNILENCSADMVYIHAGSSSEYGFNCTAPKETDPVEPNSHYAVSKVSAAYTLEYYAKVHNLNTLNLRLYSIYGGWEEPDRLIPRLIEEVRQGKLPPLVSPDISRDFVYVDDCVDAFVQAALQVNKAISGRSYNIATGQKTTMRELVDEARQTFSLKLEPVWGSMNNRNWDLADWYGDPTAAETDLGWKASTSLSDGLRQTADWQISHDYESRVIPAFNTPTLNPVISPIIACYKDAQAIPFMYERLVKTFNEMKVRYEIIFVNDNSPDNTDEVLDVICAKDPNVIAIKHSRNFGSQSAFLSGMEIATGDSVVLMDGDLQDPPEVIPKFYEKWQQGFDVVYGVRVQREMAPHVHFFYKQFYRLFRKTAYINIPVDAGDFSMIDRKVVRELVNLPETEQFLRGLRAWVGFKQTGVDYVRPERMFGVSTNNWTKNIWWAKKAIFSFSFAPLELMTYAGFVLTGLSVLGILWQILAKFVFFPETPAGISTVIILVMFFGGINLLGISFLGEYISKIFEETKKRPKFIRTMVRKGQRVYKTAAEISTLVEQRKSK</sequence>
<evidence type="ECO:0000256" key="8">
    <source>
        <dbReference type="SAM" id="Phobius"/>
    </source>
</evidence>
<keyword evidence="6 8" id="KW-1133">Transmembrane helix</keyword>
<protein>
    <submittedName>
        <fullName evidence="11">NAD-dependent epimerase/dehydratase family protein</fullName>
    </submittedName>
</protein>
<dbReference type="Gene3D" id="3.40.50.720">
    <property type="entry name" value="NAD(P)-binding Rossmann-like Domain"/>
    <property type="match status" value="1"/>
</dbReference>
<evidence type="ECO:0000256" key="2">
    <source>
        <dbReference type="ARBA" id="ARBA00022676"/>
    </source>
</evidence>
<dbReference type="InterPro" id="IPR050256">
    <property type="entry name" value="Glycosyltransferase_2"/>
</dbReference>
<reference evidence="11 12" key="1">
    <citation type="submission" date="2020-03" db="EMBL/GenBank/DDBJ databases">
        <authorList>
            <person name="Kim M.K."/>
        </authorList>
    </citation>
    <scope>NUCLEOTIDE SEQUENCE [LARGE SCALE GENOMIC DNA]</scope>
    <source>
        <strain evidence="11 12">BT328</strain>
    </source>
</reference>
<keyword evidence="5" id="KW-0448">Lipopolysaccharide biosynthesis</keyword>
<dbReference type="EMBL" id="CP050063">
    <property type="protein sequence ID" value="QIP15831.1"/>
    <property type="molecule type" value="Genomic_DNA"/>
</dbReference>
<evidence type="ECO:0000256" key="7">
    <source>
        <dbReference type="ARBA" id="ARBA00023136"/>
    </source>
</evidence>
<feature type="transmembrane region" description="Helical" evidence="8">
    <location>
        <begin position="566"/>
        <end position="587"/>
    </location>
</feature>
<keyword evidence="4 8" id="KW-0812">Transmembrane</keyword>
<keyword evidence="12" id="KW-1185">Reference proteome</keyword>
<feature type="transmembrane region" description="Helical" evidence="8">
    <location>
        <begin position="599"/>
        <end position="625"/>
    </location>
</feature>
<dbReference type="InterPro" id="IPR001509">
    <property type="entry name" value="Epimerase_deHydtase"/>
</dbReference>
<organism evidence="11 12">
    <name type="scientific">Spirosoma aureum</name>
    <dbReference type="NCBI Taxonomy" id="2692134"/>
    <lineage>
        <taxon>Bacteria</taxon>
        <taxon>Pseudomonadati</taxon>
        <taxon>Bacteroidota</taxon>
        <taxon>Cytophagia</taxon>
        <taxon>Cytophagales</taxon>
        <taxon>Cytophagaceae</taxon>
        <taxon>Spirosoma</taxon>
    </lineage>
</organism>
<dbReference type="PANTHER" id="PTHR48090">
    <property type="entry name" value="UNDECAPRENYL-PHOSPHATE 4-DEOXY-4-FORMAMIDO-L-ARABINOSE TRANSFERASE-RELATED"/>
    <property type="match status" value="1"/>
</dbReference>
<dbReference type="PANTHER" id="PTHR48090:SF3">
    <property type="entry name" value="UNDECAPRENYL-PHOSPHATE 4-DEOXY-4-FORMAMIDO-L-ARABINOSE TRANSFERASE"/>
    <property type="match status" value="1"/>
</dbReference>
<dbReference type="SUPFAM" id="SSF51735">
    <property type="entry name" value="NAD(P)-binding Rossmann-fold domains"/>
    <property type="match status" value="1"/>
</dbReference>
<proteinExistence type="predicted"/>
<dbReference type="Proteomes" id="UP000501802">
    <property type="component" value="Chromosome"/>
</dbReference>
<dbReference type="InterPro" id="IPR029044">
    <property type="entry name" value="Nucleotide-diphossugar_trans"/>
</dbReference>
<evidence type="ECO:0000256" key="4">
    <source>
        <dbReference type="ARBA" id="ARBA00022692"/>
    </source>
</evidence>
<feature type="domain" description="Glycosyltransferase 2-like" evidence="9">
    <location>
        <begin position="345"/>
        <end position="505"/>
    </location>
</feature>
<accession>A0A6G9ATN2</accession>
<keyword evidence="7 8" id="KW-0472">Membrane</keyword>
<keyword evidence="1" id="KW-1003">Cell membrane</keyword>
<keyword evidence="2" id="KW-0328">Glycosyltransferase</keyword>
<evidence type="ECO:0000256" key="5">
    <source>
        <dbReference type="ARBA" id="ARBA00022985"/>
    </source>
</evidence>
<dbReference type="KEGG" id="spib:G8759_25975"/>
<dbReference type="CDD" id="cd04187">
    <property type="entry name" value="DPM1_like_bac"/>
    <property type="match status" value="1"/>
</dbReference>
<evidence type="ECO:0000256" key="1">
    <source>
        <dbReference type="ARBA" id="ARBA00022475"/>
    </source>
</evidence>